<dbReference type="SUPFAM" id="SSF51730">
    <property type="entry name" value="FAD-linked oxidoreductase"/>
    <property type="match status" value="1"/>
</dbReference>
<gene>
    <name evidence="3" type="ORF">HPE63_01910</name>
</gene>
<keyword evidence="4" id="KW-1185">Reference proteome</keyword>
<dbReference type="InterPro" id="IPR002872">
    <property type="entry name" value="Proline_DH_dom"/>
</dbReference>
<dbReference type="InterPro" id="IPR029041">
    <property type="entry name" value="FAD-linked_oxidoreductase-like"/>
</dbReference>
<dbReference type="Gene3D" id="3.20.20.220">
    <property type="match status" value="1"/>
</dbReference>
<dbReference type="Pfam" id="PF01619">
    <property type="entry name" value="Pro_dh"/>
    <property type="match status" value="1"/>
</dbReference>
<protein>
    <submittedName>
        <fullName evidence="3">Proline dehydrogenase family protein</fullName>
    </submittedName>
</protein>
<keyword evidence="1" id="KW-0560">Oxidoreductase</keyword>
<evidence type="ECO:0000313" key="3">
    <source>
        <dbReference type="EMBL" id="MBD0849409.1"/>
    </source>
</evidence>
<dbReference type="InterPro" id="IPR015659">
    <property type="entry name" value="Proline_oxidase"/>
</dbReference>
<accession>A0ABR7V6S5</accession>
<evidence type="ECO:0000256" key="1">
    <source>
        <dbReference type="ARBA" id="ARBA00023002"/>
    </source>
</evidence>
<sequence length="388" mass="44519">MERIFEDTSTAFALKSDSELERAYFLFKMIANEPLVRIGTAMTNFALKAHLPVDGLIRATVFDHFCGGVSEADCMPVVDKMWGKGVCSVLDYSVEGKEDEDPLDNALAKTLEILDFVKKKDAIPFAVFKPTGFGRMALFVKVTEGKALNDKEQAEWDRVVKRFDKTCKKAHDLNVSLLIDAEESWMQGAADRLVEDMMRKYNKERTIVFNTVQMYRWDRMDYMKKLYASAQKEGFKIGIKTVRGAYLEKENERAEEKGYKTPMCPTKKASDENYDACNKYILDRLDTISLFAGTHNEESSYYLMDLMKEKGLSNSDERIWFGQLYGMSDHISFNLAAQGYNVAKYLPFGPVRDVMPYLIRRAEENTSVAGQTSRELSLLKKERKRRNM</sequence>
<name>A0ABR7V6S5_9FLAO</name>
<feature type="domain" description="Proline dehydrogenase" evidence="2">
    <location>
        <begin position="78"/>
        <end position="374"/>
    </location>
</feature>
<dbReference type="RefSeq" id="WP_188312534.1">
    <property type="nucleotide sequence ID" value="NZ_JABTCG010000001.1"/>
</dbReference>
<dbReference type="EMBL" id="JABTCG010000001">
    <property type="protein sequence ID" value="MBD0849409.1"/>
    <property type="molecule type" value="Genomic_DNA"/>
</dbReference>
<dbReference type="PANTHER" id="PTHR13914:SF0">
    <property type="entry name" value="PROLINE DEHYDROGENASE 1, MITOCHONDRIAL"/>
    <property type="match status" value="1"/>
</dbReference>
<proteinExistence type="predicted"/>
<evidence type="ECO:0000259" key="2">
    <source>
        <dbReference type="Pfam" id="PF01619"/>
    </source>
</evidence>
<reference evidence="3 4" key="1">
    <citation type="submission" date="2020-05" db="EMBL/GenBank/DDBJ databases">
        <title>The draft genome sequence of Maribacter arenosus CAU 1321.</title>
        <authorList>
            <person name="Mu L."/>
        </authorList>
    </citation>
    <scope>NUCLEOTIDE SEQUENCE [LARGE SCALE GENOMIC DNA]</scope>
    <source>
        <strain evidence="3 4">CAU 1321</strain>
    </source>
</reference>
<organism evidence="3 4">
    <name type="scientific">Maribacter arenosus</name>
    <dbReference type="NCBI Taxonomy" id="1854708"/>
    <lineage>
        <taxon>Bacteria</taxon>
        <taxon>Pseudomonadati</taxon>
        <taxon>Bacteroidota</taxon>
        <taxon>Flavobacteriia</taxon>
        <taxon>Flavobacteriales</taxon>
        <taxon>Flavobacteriaceae</taxon>
        <taxon>Maribacter</taxon>
    </lineage>
</organism>
<evidence type="ECO:0000313" key="4">
    <source>
        <dbReference type="Proteomes" id="UP000598350"/>
    </source>
</evidence>
<dbReference type="Proteomes" id="UP000598350">
    <property type="component" value="Unassembled WGS sequence"/>
</dbReference>
<comment type="caution">
    <text evidence="3">The sequence shown here is derived from an EMBL/GenBank/DDBJ whole genome shotgun (WGS) entry which is preliminary data.</text>
</comment>
<dbReference type="PANTHER" id="PTHR13914">
    <property type="entry name" value="PROLINE OXIDASE"/>
    <property type="match status" value="1"/>
</dbReference>